<proteinExistence type="predicted"/>
<feature type="domain" description="N-acetylmuramidase" evidence="2">
    <location>
        <begin position="88"/>
        <end position="263"/>
    </location>
</feature>
<dbReference type="eggNOG" id="COG3409">
    <property type="taxonomic scope" value="Bacteria"/>
</dbReference>
<evidence type="ECO:0000313" key="4">
    <source>
        <dbReference type="Proteomes" id="UP000014463"/>
    </source>
</evidence>
<dbReference type="OrthoDB" id="1523598at2"/>
<name>S2LCG5_LITA3</name>
<dbReference type="Gene3D" id="1.10.101.10">
    <property type="entry name" value="PGBD-like superfamily/PGBD"/>
    <property type="match status" value="1"/>
</dbReference>
<dbReference type="RefSeq" id="WP_016416391.1">
    <property type="nucleotide sequence ID" value="NZ_AUAB01000002.1"/>
</dbReference>
<dbReference type="AlphaFoldDB" id="S2LCG5"/>
<organism evidence="3 4">
    <name type="scientific">Litchfieldella anticariensis (strain DSM 16096 / CECT 5854 / CIP 108499 / LMG 22089 / FP35)</name>
    <name type="common">Halomonas anticariensis</name>
    <dbReference type="NCBI Taxonomy" id="1121939"/>
    <lineage>
        <taxon>Bacteria</taxon>
        <taxon>Pseudomonadati</taxon>
        <taxon>Pseudomonadota</taxon>
        <taxon>Gammaproteobacteria</taxon>
        <taxon>Oceanospirillales</taxon>
        <taxon>Halomonadaceae</taxon>
        <taxon>Litchfieldella</taxon>
    </lineage>
</organism>
<dbReference type="Proteomes" id="UP000014463">
    <property type="component" value="Unassembled WGS sequence"/>
</dbReference>
<dbReference type="SUPFAM" id="SSF47090">
    <property type="entry name" value="PGBD-like"/>
    <property type="match status" value="1"/>
</dbReference>
<dbReference type="InterPro" id="IPR024408">
    <property type="entry name" value="Muramidase"/>
</dbReference>
<dbReference type="InterPro" id="IPR036365">
    <property type="entry name" value="PGBD-like_sf"/>
</dbReference>
<dbReference type="Pfam" id="PF01471">
    <property type="entry name" value="PG_binding_1"/>
    <property type="match status" value="1"/>
</dbReference>
<comment type="caution">
    <text evidence="3">The sequence shown here is derived from an EMBL/GenBank/DDBJ whole genome shotgun (WGS) entry which is preliminary data.</text>
</comment>
<evidence type="ECO:0000313" key="3">
    <source>
        <dbReference type="EMBL" id="EPC02411.1"/>
    </source>
</evidence>
<protein>
    <recommendedName>
        <fullName evidence="5">Peptidoglycan-binding protein</fullName>
    </recommendedName>
</protein>
<dbReference type="STRING" id="1121939.L861_08895"/>
<dbReference type="EMBL" id="ASTJ01000024">
    <property type="protein sequence ID" value="EPC02411.1"/>
    <property type="molecule type" value="Genomic_DNA"/>
</dbReference>
<dbReference type="PATRIC" id="fig|1121939.11.peg.1887"/>
<evidence type="ECO:0008006" key="5">
    <source>
        <dbReference type="Google" id="ProtNLM"/>
    </source>
</evidence>
<evidence type="ECO:0000259" key="2">
    <source>
        <dbReference type="Pfam" id="PF11860"/>
    </source>
</evidence>
<feature type="domain" description="Peptidoglycan binding-like" evidence="1">
    <location>
        <begin position="9"/>
        <end position="63"/>
    </location>
</feature>
<keyword evidence="4" id="KW-1185">Reference proteome</keyword>
<dbReference type="InterPro" id="IPR002477">
    <property type="entry name" value="Peptidoglycan-bd-like"/>
</dbReference>
<dbReference type="InterPro" id="IPR036366">
    <property type="entry name" value="PGBDSf"/>
</dbReference>
<sequence length="271" mass="30574">MLLRNGDTGYRVEALQRNLMRVGQDIEVDGWFGDETERAIRAVQLTHGLVIDGIAGPKTLEALQRGKPNPLALRQIDLVLAAEFLKVDLAAVMAVNEVESRGRGFHVGGPRHGEPVILFERHIMRRQLIHHEINPVPHQQQHPDLVNDKPGGYIGGPREHSRLLRAMHIHQTAAIESSSWGLFQIMGFHWQHLDYPSAVAFAEAMKQDEAAQLDAFVRFIEADPALHRALRRLDWRDFASRYNGPAFEKNDYDTKLAAAYRRHAGTLELAA</sequence>
<gene>
    <name evidence="3" type="ORF">L861_08895</name>
</gene>
<reference evidence="3 4" key="1">
    <citation type="journal article" date="2013" name="Genome Announc.">
        <title>Draft genome sequence of the moderately halophilic gammaproteobacterium Halomonas anticariensis FP35.</title>
        <authorList>
            <person name="Tahrioui A."/>
            <person name="Quesada E."/>
            <person name="Llamas I."/>
        </authorList>
    </citation>
    <scope>NUCLEOTIDE SEQUENCE [LARGE SCALE GENOMIC DNA]</scope>
    <source>
        <strain evidence="4">DSM 16096 / CECT 5854 / LMG 22089 / FP35</strain>
    </source>
</reference>
<accession>S2LCG5</accession>
<evidence type="ECO:0000259" key="1">
    <source>
        <dbReference type="Pfam" id="PF01471"/>
    </source>
</evidence>
<dbReference type="Pfam" id="PF11860">
    <property type="entry name" value="Muramidase"/>
    <property type="match status" value="1"/>
</dbReference>